<gene>
    <name evidence="1" type="ORF">rCG_48731</name>
</gene>
<proteinExistence type="predicted"/>
<dbReference type="Proteomes" id="UP000234681">
    <property type="component" value="Chromosome 7"/>
</dbReference>
<protein>
    <submittedName>
        <fullName evidence="1">RCG48731</fullName>
    </submittedName>
</protein>
<reference evidence="1 2" key="1">
    <citation type="submission" date="2005-09" db="EMBL/GenBank/DDBJ databases">
        <authorList>
            <person name="Mural R.J."/>
            <person name="Li P.W."/>
            <person name="Adams M.D."/>
            <person name="Amanatides P.G."/>
            <person name="Baden-Tillson H."/>
            <person name="Barnstead M."/>
            <person name="Chin S.H."/>
            <person name="Dew I."/>
            <person name="Evans C.A."/>
            <person name="Ferriera S."/>
            <person name="Flanigan M."/>
            <person name="Fosler C."/>
            <person name="Glodek A."/>
            <person name="Gu Z."/>
            <person name="Holt R.A."/>
            <person name="Jennings D."/>
            <person name="Kraft C.L."/>
            <person name="Lu F."/>
            <person name="Nguyen T."/>
            <person name="Nusskern D.R."/>
            <person name="Pfannkoch C.M."/>
            <person name="Sitter C."/>
            <person name="Sutton G.G."/>
            <person name="Venter J.C."/>
            <person name="Wang Z."/>
            <person name="Woodage T."/>
            <person name="Zheng X.H."/>
            <person name="Zhong F."/>
        </authorList>
    </citation>
    <scope>NUCLEOTIDE SEQUENCE [LARGE SCALE GENOMIC DNA]</scope>
    <source>
        <strain>BN</strain>
        <strain evidence="2">Sprague-Dawley</strain>
    </source>
</reference>
<accession>A6IGW9</accession>
<organism evidence="1 2">
    <name type="scientific">Rattus norvegicus</name>
    <name type="common">Rat</name>
    <dbReference type="NCBI Taxonomy" id="10116"/>
    <lineage>
        <taxon>Eukaryota</taxon>
        <taxon>Metazoa</taxon>
        <taxon>Chordata</taxon>
        <taxon>Craniata</taxon>
        <taxon>Vertebrata</taxon>
        <taxon>Euteleostomi</taxon>
        <taxon>Mammalia</taxon>
        <taxon>Eutheria</taxon>
        <taxon>Euarchontoglires</taxon>
        <taxon>Glires</taxon>
        <taxon>Rodentia</taxon>
        <taxon>Myomorpha</taxon>
        <taxon>Muroidea</taxon>
        <taxon>Muridae</taxon>
        <taxon>Murinae</taxon>
        <taxon>Rattus</taxon>
    </lineage>
</organism>
<sequence length="79" mass="8870">MGETRAPRKRVTSRSGCCVYQLLDRAKNRATLVYMEKATDLAENGLRCKEPLQREGTQAHSTATWLSPVNLKTTETSKD</sequence>
<name>A6IGW9_RAT</name>
<dbReference type="AlphaFoldDB" id="A6IGW9"/>
<evidence type="ECO:0000313" key="2">
    <source>
        <dbReference type="Proteomes" id="UP000234681"/>
    </source>
</evidence>
<dbReference type="EMBL" id="CH473960">
    <property type="protein sequence ID" value="EDM16579.1"/>
    <property type="molecule type" value="Genomic_DNA"/>
</dbReference>
<evidence type="ECO:0000313" key="1">
    <source>
        <dbReference type="EMBL" id="EDM16579.1"/>
    </source>
</evidence>